<evidence type="ECO:0000313" key="2">
    <source>
        <dbReference type="EMBL" id="KAJ8868030.1"/>
    </source>
</evidence>
<dbReference type="EMBL" id="JARBHB010000015">
    <property type="protein sequence ID" value="KAJ8868030.1"/>
    <property type="molecule type" value="Genomic_DNA"/>
</dbReference>
<feature type="compositionally biased region" description="Low complexity" evidence="1">
    <location>
        <begin position="76"/>
        <end position="85"/>
    </location>
</feature>
<dbReference type="PANTHER" id="PTHR10773:SF19">
    <property type="match status" value="1"/>
</dbReference>
<sequence length="341" mass="39311">MYEEDFDGPHTAVHSGGVCKYTPFKLQQTDEDHQETLQRSPFVSPAKAPRGCKRVKTVKKLHSNKKRRNEGRPHTSSSGKSSPSSTVRKMCRCPLKCYDLQVKVNEKSVRVCKTSFMSIHGLRNHRGRVNNIISKLKAHVGTPTPDQHGRHQNHPNRCSGEAISGIHDHVKAIPKYRSHYSRFQNPNRVYLGSDMNIKTLYGCYIKFCSDNNKPVVSEDYYRKSFSEQYNIGFKFPATDTCKTCDSFQCFIDNGTEQEKTALCTAKELHLRYADSLKSKLKERRTLQKKTLLFIYMIQTKRFVEIKHYVLISSHTYLPSNRDFAKIEKCQTHHPNVYSPSQ</sequence>
<reference evidence="2 3" key="1">
    <citation type="submission" date="2023-02" db="EMBL/GenBank/DDBJ databases">
        <title>LHISI_Scaffold_Assembly.</title>
        <authorList>
            <person name="Stuart O.P."/>
            <person name="Cleave R."/>
            <person name="Magrath M.J.L."/>
            <person name="Mikheyev A.S."/>
        </authorList>
    </citation>
    <scope>NUCLEOTIDE SEQUENCE [LARGE SCALE GENOMIC DNA]</scope>
    <source>
        <strain evidence="2">Daus_M_001</strain>
        <tissue evidence="2">Leg muscle</tissue>
    </source>
</reference>
<dbReference type="PANTHER" id="PTHR10773">
    <property type="entry name" value="DNA-DIRECTED RNA POLYMERASES I, II, AND III SUBUNIT RPABC2"/>
    <property type="match status" value="1"/>
</dbReference>
<feature type="region of interest" description="Disordered" evidence="1">
    <location>
        <begin position="30"/>
        <end position="87"/>
    </location>
</feature>
<proteinExistence type="predicted"/>
<feature type="compositionally biased region" description="Basic residues" evidence="1">
    <location>
        <begin position="50"/>
        <end position="69"/>
    </location>
</feature>
<keyword evidence="3" id="KW-1185">Reference proteome</keyword>
<protein>
    <submittedName>
        <fullName evidence="2">Uncharacterized protein</fullName>
    </submittedName>
</protein>
<accession>A0ABQ9G6E8</accession>
<evidence type="ECO:0000313" key="3">
    <source>
        <dbReference type="Proteomes" id="UP001159363"/>
    </source>
</evidence>
<dbReference type="Proteomes" id="UP001159363">
    <property type="component" value="Chromosome 14"/>
</dbReference>
<organism evidence="2 3">
    <name type="scientific">Dryococelus australis</name>
    <dbReference type="NCBI Taxonomy" id="614101"/>
    <lineage>
        <taxon>Eukaryota</taxon>
        <taxon>Metazoa</taxon>
        <taxon>Ecdysozoa</taxon>
        <taxon>Arthropoda</taxon>
        <taxon>Hexapoda</taxon>
        <taxon>Insecta</taxon>
        <taxon>Pterygota</taxon>
        <taxon>Neoptera</taxon>
        <taxon>Polyneoptera</taxon>
        <taxon>Phasmatodea</taxon>
        <taxon>Verophasmatodea</taxon>
        <taxon>Anareolatae</taxon>
        <taxon>Phasmatidae</taxon>
        <taxon>Eurycanthinae</taxon>
        <taxon>Dryococelus</taxon>
    </lineage>
</organism>
<evidence type="ECO:0000256" key="1">
    <source>
        <dbReference type="SAM" id="MobiDB-lite"/>
    </source>
</evidence>
<comment type="caution">
    <text evidence="2">The sequence shown here is derived from an EMBL/GenBank/DDBJ whole genome shotgun (WGS) entry which is preliminary data.</text>
</comment>
<name>A0ABQ9G6E8_9NEOP</name>
<gene>
    <name evidence="2" type="ORF">PR048_031839</name>
</gene>